<dbReference type="Proteomes" id="UP000076420">
    <property type="component" value="Unassembled WGS sequence"/>
</dbReference>
<evidence type="ECO:0000313" key="2">
    <source>
        <dbReference type="Proteomes" id="UP000076420"/>
    </source>
</evidence>
<name>A0A2C9KGR3_BIOGL</name>
<dbReference type="EnsemblMetazoa" id="BGLB019506-RA">
    <property type="protein sequence ID" value="BGLB019506-PA"/>
    <property type="gene ID" value="BGLB019506"/>
</dbReference>
<sequence length="122" mass="13004">MNRSPSPSSKCNDGGGATNITWCPLLKNASGESADFKDNTSDPRHKAADLMPRSISSTHIIKGAHLCWGVSAAAQASVKHVSLVKIVGAEAPSRYGASIKDRRINDYDVGRFPAYSKTCTLL</sequence>
<dbReference type="AlphaFoldDB" id="A0A2C9KGR3"/>
<protein>
    <submittedName>
        <fullName evidence="1">Uncharacterized protein</fullName>
    </submittedName>
</protein>
<accession>A0A2C9KGR3</accession>
<dbReference type="KEGG" id="bgt:106062494"/>
<dbReference type="VEuPathDB" id="VectorBase:BGLAX_038235"/>
<gene>
    <name evidence="1" type="primary">106062494</name>
</gene>
<evidence type="ECO:0000313" key="1">
    <source>
        <dbReference type="EnsemblMetazoa" id="BGLB019506-PA"/>
    </source>
</evidence>
<dbReference type="VEuPathDB" id="VectorBase:BGLB019506"/>
<reference evidence="1" key="1">
    <citation type="submission" date="2020-05" db="UniProtKB">
        <authorList>
            <consortium name="EnsemblMetazoa"/>
        </authorList>
    </citation>
    <scope>IDENTIFICATION</scope>
    <source>
        <strain evidence="1">BB02</strain>
    </source>
</reference>
<organism evidence="1 2">
    <name type="scientific">Biomphalaria glabrata</name>
    <name type="common">Bloodfluke planorb</name>
    <name type="synonym">Freshwater snail</name>
    <dbReference type="NCBI Taxonomy" id="6526"/>
    <lineage>
        <taxon>Eukaryota</taxon>
        <taxon>Metazoa</taxon>
        <taxon>Spiralia</taxon>
        <taxon>Lophotrochozoa</taxon>
        <taxon>Mollusca</taxon>
        <taxon>Gastropoda</taxon>
        <taxon>Heterobranchia</taxon>
        <taxon>Euthyneura</taxon>
        <taxon>Panpulmonata</taxon>
        <taxon>Hygrophila</taxon>
        <taxon>Lymnaeoidea</taxon>
        <taxon>Planorbidae</taxon>
        <taxon>Biomphalaria</taxon>
    </lineage>
</organism>
<proteinExistence type="predicted"/>